<accession>A0A9N9T825</accession>
<keyword evidence="8" id="KW-1185">Reference proteome</keyword>
<dbReference type="AlphaFoldDB" id="A0A9N9T825"/>
<proteinExistence type="inferred from homology"/>
<reference evidence="7" key="1">
    <citation type="submission" date="2022-01" db="EMBL/GenBank/DDBJ databases">
        <authorList>
            <person name="King R."/>
        </authorList>
    </citation>
    <scope>NUCLEOTIDE SEQUENCE</scope>
</reference>
<evidence type="ECO:0000256" key="2">
    <source>
        <dbReference type="ARBA" id="ARBA00007363"/>
    </source>
</evidence>
<evidence type="ECO:0000313" key="8">
    <source>
        <dbReference type="Proteomes" id="UP001153709"/>
    </source>
</evidence>
<keyword evidence="3 6" id="KW-0812">Transmembrane</keyword>
<evidence type="ECO:0000256" key="5">
    <source>
        <dbReference type="ARBA" id="ARBA00023136"/>
    </source>
</evidence>
<dbReference type="Proteomes" id="UP001153709">
    <property type="component" value="Chromosome 7"/>
</dbReference>
<keyword evidence="4 6" id="KW-1133">Transmembrane helix</keyword>
<gene>
    <name evidence="7" type="ORF">DIABBA_LOCUS10734</name>
</gene>
<dbReference type="OrthoDB" id="8193498at2759"/>
<evidence type="ECO:0000313" key="7">
    <source>
        <dbReference type="EMBL" id="CAG9837775.1"/>
    </source>
</evidence>
<sequence>MGNFENTEEHYEHIKRSHLAAEEALGKCDENHKGIKPYWWDEEIEREIKDKRRKYQTFLTTKTENDKTLYKEAQAKMNHISNFFVKTHRLKLNTLVRFEHSLESSHKVNNLEKKFLVWTGKYKNVAEVPPYVTQSTMERCRNRMRIKIANYMMAATALGCVLMVYLGKRDAKRGITLSQENKDWHAKIKAEHEAKKDSA</sequence>
<dbReference type="GO" id="GO:0016020">
    <property type="term" value="C:membrane"/>
    <property type="evidence" value="ECO:0007669"/>
    <property type="project" value="UniProtKB-SubCell"/>
</dbReference>
<dbReference type="PANTHER" id="PTHR13674">
    <property type="entry name" value="GROWTH AND TRANSFORMATION-DEPENDENT PROTEIN"/>
    <property type="match status" value="1"/>
</dbReference>
<evidence type="ECO:0000256" key="3">
    <source>
        <dbReference type="ARBA" id="ARBA00022692"/>
    </source>
</evidence>
<keyword evidence="5 6" id="KW-0472">Membrane</keyword>
<comment type="subcellular location">
    <subcellularLocation>
        <location evidence="1">Membrane</location>
        <topology evidence="1">Single-pass membrane protein</topology>
    </subcellularLocation>
</comment>
<dbReference type="InterPro" id="IPR009432">
    <property type="entry name" value="DUF1075"/>
</dbReference>
<evidence type="ECO:0000256" key="1">
    <source>
        <dbReference type="ARBA" id="ARBA00004167"/>
    </source>
</evidence>
<feature type="transmembrane region" description="Helical" evidence="6">
    <location>
        <begin position="148"/>
        <end position="167"/>
    </location>
</feature>
<dbReference type="EMBL" id="OU898282">
    <property type="protein sequence ID" value="CAG9837775.1"/>
    <property type="molecule type" value="Genomic_DNA"/>
</dbReference>
<organism evidence="7 8">
    <name type="scientific">Diabrotica balteata</name>
    <name type="common">Banded cucumber beetle</name>
    <dbReference type="NCBI Taxonomy" id="107213"/>
    <lineage>
        <taxon>Eukaryota</taxon>
        <taxon>Metazoa</taxon>
        <taxon>Ecdysozoa</taxon>
        <taxon>Arthropoda</taxon>
        <taxon>Hexapoda</taxon>
        <taxon>Insecta</taxon>
        <taxon>Pterygota</taxon>
        <taxon>Neoptera</taxon>
        <taxon>Endopterygota</taxon>
        <taxon>Coleoptera</taxon>
        <taxon>Polyphaga</taxon>
        <taxon>Cucujiformia</taxon>
        <taxon>Chrysomeloidea</taxon>
        <taxon>Chrysomelidae</taxon>
        <taxon>Galerucinae</taxon>
        <taxon>Diabroticina</taxon>
        <taxon>Diabroticites</taxon>
        <taxon>Diabrotica</taxon>
    </lineage>
</organism>
<evidence type="ECO:0000256" key="4">
    <source>
        <dbReference type="ARBA" id="ARBA00022989"/>
    </source>
</evidence>
<protein>
    <submittedName>
        <fullName evidence="7">Uncharacterized protein</fullName>
    </submittedName>
</protein>
<evidence type="ECO:0000256" key="6">
    <source>
        <dbReference type="SAM" id="Phobius"/>
    </source>
</evidence>
<dbReference type="PANTHER" id="PTHR13674:SF5">
    <property type="entry name" value="UPF0389 PROTEIN CG9231"/>
    <property type="match status" value="1"/>
</dbReference>
<dbReference type="Pfam" id="PF06388">
    <property type="entry name" value="DUF1075"/>
    <property type="match status" value="1"/>
</dbReference>
<comment type="similarity">
    <text evidence="2">Belongs to the UPF0389 family.</text>
</comment>
<name>A0A9N9T825_DIABA</name>